<dbReference type="PROSITE" id="PS00028">
    <property type="entry name" value="ZINC_FINGER_C2H2_1"/>
    <property type="match status" value="1"/>
</dbReference>
<dbReference type="Proteomes" id="UP000696280">
    <property type="component" value="Unassembled WGS sequence"/>
</dbReference>
<name>A0A9N9KZ16_9HELO</name>
<dbReference type="PROSITE" id="PS50157">
    <property type="entry name" value="ZINC_FINGER_C2H2_2"/>
    <property type="match status" value="1"/>
</dbReference>
<feature type="domain" description="C2H2-type" evidence="3">
    <location>
        <begin position="171"/>
        <end position="202"/>
    </location>
</feature>
<keyword evidence="1" id="KW-0862">Zinc</keyword>
<feature type="compositionally biased region" description="Low complexity" evidence="2">
    <location>
        <begin position="43"/>
        <end position="55"/>
    </location>
</feature>
<keyword evidence="5" id="KW-1185">Reference proteome</keyword>
<feature type="region of interest" description="Disordered" evidence="2">
    <location>
        <begin position="266"/>
        <end position="292"/>
    </location>
</feature>
<evidence type="ECO:0000256" key="1">
    <source>
        <dbReference type="PROSITE-ProRule" id="PRU00042"/>
    </source>
</evidence>
<evidence type="ECO:0000259" key="3">
    <source>
        <dbReference type="PROSITE" id="PS50157"/>
    </source>
</evidence>
<feature type="compositionally biased region" description="Low complexity" evidence="2">
    <location>
        <begin position="126"/>
        <end position="135"/>
    </location>
</feature>
<dbReference type="InterPro" id="IPR013087">
    <property type="entry name" value="Znf_C2H2_type"/>
</dbReference>
<protein>
    <recommendedName>
        <fullName evidence="3">C2H2-type domain-containing protein</fullName>
    </recommendedName>
</protein>
<comment type="caution">
    <text evidence="4">The sequence shown here is derived from an EMBL/GenBank/DDBJ whole genome shotgun (WGS) entry which is preliminary data.</text>
</comment>
<sequence length="292" mass="32384">MTQHHSLNKSAALENQNPIQRRRSSLRSFGTTNNPFPTTRNESSQSSATSSVALTRRVSLRSSNLRNEVLDITESQSPRRNKRKASSSLPQSPRKRRTLLPPPPSGAQRAAAPSPHPEVLRRRSTLRSFTSSTPIPYVPRPYPPGVILPAGIVHPIPAVPPPPKRPLPPKHICRRGNPRCGLDFPSRLKLQAHQRAEHGDIPLGWLATEIAKEVSKGTKLTVEKTADGRTRIVRNNGRDTLVCQVCHDRVASTKRLEEHLQKVHGIHEVDQPESGEADETVETDVEDEAEDT</sequence>
<evidence type="ECO:0000256" key="2">
    <source>
        <dbReference type="SAM" id="MobiDB-lite"/>
    </source>
</evidence>
<evidence type="ECO:0000313" key="5">
    <source>
        <dbReference type="Proteomes" id="UP000696280"/>
    </source>
</evidence>
<feature type="region of interest" description="Disordered" evidence="2">
    <location>
        <begin position="1"/>
        <end position="55"/>
    </location>
</feature>
<evidence type="ECO:0000313" key="4">
    <source>
        <dbReference type="EMBL" id="CAG8956474.1"/>
    </source>
</evidence>
<accession>A0A9N9KZ16</accession>
<feature type="compositionally biased region" description="Polar residues" evidence="2">
    <location>
        <begin position="1"/>
        <end position="19"/>
    </location>
</feature>
<reference evidence="4" key="1">
    <citation type="submission" date="2021-07" db="EMBL/GenBank/DDBJ databases">
        <authorList>
            <person name="Durling M."/>
        </authorList>
    </citation>
    <scope>NUCLEOTIDE SEQUENCE</scope>
</reference>
<keyword evidence="1" id="KW-0863">Zinc-finger</keyword>
<keyword evidence="1" id="KW-0479">Metal-binding</keyword>
<proteinExistence type="predicted"/>
<feature type="region of interest" description="Disordered" evidence="2">
    <location>
        <begin position="69"/>
        <end position="140"/>
    </location>
</feature>
<dbReference type="SMART" id="SM00355">
    <property type="entry name" value="ZnF_C2H2"/>
    <property type="match status" value="2"/>
</dbReference>
<gene>
    <name evidence="4" type="ORF">HYFRA_00003860</name>
</gene>
<dbReference type="AlphaFoldDB" id="A0A9N9KZ16"/>
<feature type="compositionally biased region" description="Acidic residues" evidence="2">
    <location>
        <begin position="271"/>
        <end position="292"/>
    </location>
</feature>
<dbReference type="GO" id="GO:0008270">
    <property type="term" value="F:zinc ion binding"/>
    <property type="evidence" value="ECO:0007669"/>
    <property type="project" value="UniProtKB-KW"/>
</dbReference>
<feature type="compositionally biased region" description="Polar residues" evidence="2">
    <location>
        <begin position="26"/>
        <end position="42"/>
    </location>
</feature>
<dbReference type="Gene3D" id="3.30.160.60">
    <property type="entry name" value="Classic Zinc Finger"/>
    <property type="match status" value="1"/>
</dbReference>
<dbReference type="EMBL" id="CAJVRL010000070">
    <property type="protein sequence ID" value="CAG8956474.1"/>
    <property type="molecule type" value="Genomic_DNA"/>
</dbReference>
<organism evidence="4 5">
    <name type="scientific">Hymenoscyphus fraxineus</name>
    <dbReference type="NCBI Taxonomy" id="746836"/>
    <lineage>
        <taxon>Eukaryota</taxon>
        <taxon>Fungi</taxon>
        <taxon>Dikarya</taxon>
        <taxon>Ascomycota</taxon>
        <taxon>Pezizomycotina</taxon>
        <taxon>Leotiomycetes</taxon>
        <taxon>Helotiales</taxon>
        <taxon>Helotiaceae</taxon>
        <taxon>Hymenoscyphus</taxon>
    </lineage>
</organism>